<evidence type="ECO:0000256" key="5">
    <source>
        <dbReference type="ARBA" id="ARBA00022989"/>
    </source>
</evidence>
<dbReference type="AlphaFoldDB" id="A0AAD5XI99"/>
<dbReference type="PIRSF" id="PIRSF002744">
    <property type="entry name" value="Pur-cyt_permease"/>
    <property type="match status" value="1"/>
</dbReference>
<feature type="transmembrane region" description="Helical" evidence="8">
    <location>
        <begin position="153"/>
        <end position="172"/>
    </location>
</feature>
<proteinExistence type="inferred from homology"/>
<dbReference type="InterPro" id="IPR026030">
    <property type="entry name" value="Pur-cyt_permease_Fcy2/21/22"/>
</dbReference>
<feature type="transmembrane region" description="Helical" evidence="8">
    <location>
        <begin position="184"/>
        <end position="203"/>
    </location>
</feature>
<comment type="subcellular location">
    <subcellularLocation>
        <location evidence="1">Membrane</location>
        <topology evidence="1">Multi-pass membrane protein</topology>
    </subcellularLocation>
</comment>
<evidence type="ECO:0000256" key="8">
    <source>
        <dbReference type="SAM" id="Phobius"/>
    </source>
</evidence>
<feature type="transmembrane region" description="Helical" evidence="8">
    <location>
        <begin position="455"/>
        <end position="471"/>
    </location>
</feature>
<evidence type="ECO:0000256" key="4">
    <source>
        <dbReference type="ARBA" id="ARBA00022692"/>
    </source>
</evidence>
<keyword evidence="5 8" id="KW-1133">Transmembrane helix</keyword>
<dbReference type="InterPro" id="IPR001248">
    <property type="entry name" value="Pur-cyt_permease"/>
</dbReference>
<keyword evidence="10" id="KW-1185">Reference proteome</keyword>
<feature type="transmembrane region" description="Helical" evidence="8">
    <location>
        <begin position="215"/>
        <end position="239"/>
    </location>
</feature>
<dbReference type="Gene3D" id="1.10.4160.10">
    <property type="entry name" value="Hydantoin permease"/>
    <property type="match status" value="1"/>
</dbReference>
<name>A0AAD5XI99_9FUNG</name>
<accession>A0AAD5XI99</accession>
<feature type="transmembrane region" description="Helical" evidence="8">
    <location>
        <begin position="251"/>
        <end position="274"/>
    </location>
</feature>
<evidence type="ECO:0000256" key="7">
    <source>
        <dbReference type="PIRNR" id="PIRNR002744"/>
    </source>
</evidence>
<evidence type="ECO:0008006" key="11">
    <source>
        <dbReference type="Google" id="ProtNLM"/>
    </source>
</evidence>
<keyword evidence="4 8" id="KW-0812">Transmembrane</keyword>
<reference evidence="9" key="1">
    <citation type="submission" date="2020-05" db="EMBL/GenBank/DDBJ databases">
        <title>Phylogenomic resolution of chytrid fungi.</title>
        <authorList>
            <person name="Stajich J.E."/>
            <person name="Amses K."/>
            <person name="Simmons R."/>
            <person name="Seto K."/>
            <person name="Myers J."/>
            <person name="Bonds A."/>
            <person name="Quandt C.A."/>
            <person name="Barry K."/>
            <person name="Liu P."/>
            <person name="Grigoriev I."/>
            <person name="Longcore J.E."/>
            <person name="James T.Y."/>
        </authorList>
    </citation>
    <scope>NUCLEOTIDE SEQUENCE</scope>
    <source>
        <strain evidence="9">JEL0513</strain>
    </source>
</reference>
<feature type="transmembrane region" description="Helical" evidence="8">
    <location>
        <begin position="415"/>
        <end position="435"/>
    </location>
</feature>
<gene>
    <name evidence="9" type="ORF">HK100_007612</name>
</gene>
<feature type="transmembrane region" description="Helical" evidence="8">
    <location>
        <begin position="79"/>
        <end position="101"/>
    </location>
</feature>
<dbReference type="GO" id="GO:0022857">
    <property type="term" value="F:transmembrane transporter activity"/>
    <property type="evidence" value="ECO:0007669"/>
    <property type="project" value="InterPro"/>
</dbReference>
<evidence type="ECO:0000256" key="1">
    <source>
        <dbReference type="ARBA" id="ARBA00004141"/>
    </source>
</evidence>
<feature type="transmembrane region" description="Helical" evidence="8">
    <location>
        <begin position="113"/>
        <end position="133"/>
    </location>
</feature>
<evidence type="ECO:0000313" key="9">
    <source>
        <dbReference type="EMBL" id="KAJ3141373.1"/>
    </source>
</evidence>
<evidence type="ECO:0000256" key="3">
    <source>
        <dbReference type="ARBA" id="ARBA00022448"/>
    </source>
</evidence>
<dbReference type="EMBL" id="JADGJH010000036">
    <property type="protein sequence ID" value="KAJ3141373.1"/>
    <property type="molecule type" value="Genomic_DNA"/>
</dbReference>
<evidence type="ECO:0000313" key="10">
    <source>
        <dbReference type="Proteomes" id="UP001211907"/>
    </source>
</evidence>
<sequence>MSDEVKIKSAEESHVESATPINVLAVEVTGIAPIPAYSRVQKSAIENFTFWASCNSVLPTFALGILASTIYDVGFWDGFWTIIFFNIACSLCVALFATFGASTGLRQMVITRYSFGFYGTMLIALINIVIQLGWSTVNVVVGGQVLNGINSNFPIWAGVVVISLLTTVISLYGYHIIHKYERYAWIPVILVFLITFGTTVHYWDTSAPSLSSPLAGILSFGASVFGFGAGWTMMAADYTVFQPADSSKFKIAFFTFLGNFVPIVFLEIVGLGAASATVNKPDWNQDTAGAMIAAILNDTVGTGFAGFLLVLLGLSIIANNVPNDYSVGLSMQLIGKNLHKVNRAWWTVIGAAIYLTVSILSINTFNSVLDNFLLVIAYILGPYVAIVGAEHVVFRNRSFENYDPEIWQSPEKLPLGLAAIFSFGMGILGMFLGMAETYYTGVIALDISEPYGGDVGFELSFLFALASYLITRSVEKKLTGR</sequence>
<feature type="transmembrane region" description="Helical" evidence="8">
    <location>
        <begin position="344"/>
        <end position="366"/>
    </location>
</feature>
<organism evidence="9 10">
    <name type="scientific">Physocladia obscura</name>
    <dbReference type="NCBI Taxonomy" id="109957"/>
    <lineage>
        <taxon>Eukaryota</taxon>
        <taxon>Fungi</taxon>
        <taxon>Fungi incertae sedis</taxon>
        <taxon>Chytridiomycota</taxon>
        <taxon>Chytridiomycota incertae sedis</taxon>
        <taxon>Chytridiomycetes</taxon>
        <taxon>Chytridiales</taxon>
        <taxon>Chytriomycetaceae</taxon>
        <taxon>Physocladia</taxon>
    </lineage>
</organism>
<keyword evidence="6 7" id="KW-0472">Membrane</keyword>
<evidence type="ECO:0000256" key="6">
    <source>
        <dbReference type="ARBA" id="ARBA00023136"/>
    </source>
</evidence>
<dbReference type="PANTHER" id="PTHR31806">
    <property type="entry name" value="PURINE-CYTOSINE PERMEASE FCY2-RELATED"/>
    <property type="match status" value="1"/>
</dbReference>
<evidence type="ECO:0000256" key="2">
    <source>
        <dbReference type="ARBA" id="ARBA00008974"/>
    </source>
</evidence>
<feature type="transmembrane region" description="Helical" evidence="8">
    <location>
        <begin position="304"/>
        <end position="323"/>
    </location>
</feature>
<dbReference type="Pfam" id="PF02133">
    <property type="entry name" value="Transp_cyt_pur"/>
    <property type="match status" value="1"/>
</dbReference>
<protein>
    <recommendedName>
        <fullName evidence="11">Cytosine permease</fullName>
    </recommendedName>
</protein>
<dbReference type="GO" id="GO:0005886">
    <property type="term" value="C:plasma membrane"/>
    <property type="evidence" value="ECO:0007669"/>
    <property type="project" value="TreeGrafter"/>
</dbReference>
<dbReference type="PANTHER" id="PTHR31806:SF1">
    <property type="entry name" value="PURINE-CYTOSINE PERMEASE FCY2-RELATED"/>
    <property type="match status" value="1"/>
</dbReference>
<comment type="caution">
    <text evidence="9">The sequence shown here is derived from an EMBL/GenBank/DDBJ whole genome shotgun (WGS) entry which is preliminary data.</text>
</comment>
<keyword evidence="3 7" id="KW-0813">Transport</keyword>
<dbReference type="Proteomes" id="UP001211907">
    <property type="component" value="Unassembled WGS sequence"/>
</dbReference>
<feature type="transmembrane region" description="Helical" evidence="8">
    <location>
        <begin position="372"/>
        <end position="394"/>
    </location>
</feature>
<comment type="similarity">
    <text evidence="2 7">Belongs to the purine-cytosine permease (2.A.39) family.</text>
</comment>
<feature type="transmembrane region" description="Helical" evidence="8">
    <location>
        <begin position="48"/>
        <end position="67"/>
    </location>
</feature>